<gene>
    <name evidence="8" type="primary">MLO</name>
</gene>
<dbReference type="PANTHER" id="PTHR31942:SF52">
    <property type="entry name" value="MLO-LIKE PROTEIN 1"/>
    <property type="match status" value="1"/>
</dbReference>
<keyword evidence="7 8" id="KW-0568">Pathogenesis-related protein</keyword>
<evidence type="ECO:0000256" key="3">
    <source>
        <dbReference type="ARBA" id="ARBA00022692"/>
    </source>
</evidence>
<dbReference type="Pfam" id="PF03094">
    <property type="entry name" value="Mlo"/>
    <property type="match status" value="1"/>
</dbReference>
<evidence type="ECO:0000256" key="6">
    <source>
        <dbReference type="ARBA" id="ARBA00023136"/>
    </source>
</evidence>
<dbReference type="AlphaFoldDB" id="B8LMC0"/>
<feature type="transmembrane region" description="Helical" evidence="10">
    <location>
        <begin position="403"/>
        <end position="424"/>
    </location>
</feature>
<accession>B8LMC0</accession>
<feature type="transmembrane region" description="Helical" evidence="10">
    <location>
        <begin position="152"/>
        <end position="173"/>
    </location>
</feature>
<dbReference type="InterPro" id="IPR004326">
    <property type="entry name" value="Mlo"/>
</dbReference>
<evidence type="ECO:0000256" key="5">
    <source>
        <dbReference type="ARBA" id="ARBA00022989"/>
    </source>
</evidence>
<keyword evidence="3 8" id="KW-0812">Transmembrane</keyword>
<keyword evidence="5 8" id="KW-1133">Transmembrane helix</keyword>
<dbReference type="GO" id="GO:0005516">
    <property type="term" value="F:calmodulin binding"/>
    <property type="evidence" value="ECO:0007669"/>
    <property type="project" value="UniProtKB-KW"/>
</dbReference>
<dbReference type="OMA" id="KWEDEHS"/>
<comment type="subcellular location">
    <subcellularLocation>
        <location evidence="1 8">Membrane</location>
        <topology evidence="1 8">Multi-pass membrane protein</topology>
    </subcellularLocation>
</comment>
<dbReference type="GO" id="GO:0006952">
    <property type="term" value="P:defense response"/>
    <property type="evidence" value="ECO:0007669"/>
    <property type="project" value="UniProtKB-KW"/>
</dbReference>
<feature type="transmembrane region" description="Helical" evidence="10">
    <location>
        <begin position="279"/>
        <end position="298"/>
    </location>
</feature>
<evidence type="ECO:0000256" key="1">
    <source>
        <dbReference type="ARBA" id="ARBA00004141"/>
    </source>
</evidence>
<evidence type="ECO:0000256" key="2">
    <source>
        <dbReference type="ARBA" id="ARBA00006574"/>
    </source>
</evidence>
<proteinExistence type="evidence at transcript level"/>
<feature type="transmembrane region" description="Helical" evidence="10">
    <location>
        <begin position="15"/>
        <end position="35"/>
    </location>
</feature>
<keyword evidence="6 8" id="KW-0472">Membrane</keyword>
<comment type="domain">
    <text evidence="8">The C-terminus contains a calmodulin-binding domain, which binds calmodulin in a calcium-dependent fashion.</text>
</comment>
<keyword evidence="8" id="KW-0112">Calmodulin-binding</keyword>
<reference evidence="11" key="1">
    <citation type="submission" date="2007-06" db="EMBL/GenBank/DDBJ databases">
        <title>Full length cDNA sequences from Sitka Spruce (Picea sitchensis).</title>
        <authorList>
            <person name="Ralph S.G."/>
            <person name="Chun H.E."/>
            <person name="Liao N."/>
            <person name="Ali J."/>
            <person name="Reid K."/>
            <person name="Kolosova N."/>
            <person name="Cooper N."/>
            <person name="Cullis C."/>
            <person name="Jancsik S."/>
            <person name="Moore R."/>
            <person name="Mayo M."/>
            <person name="Wagner S."/>
            <person name="Holt R.A."/>
            <person name="Jones S.J.M."/>
            <person name="Marra M.A."/>
            <person name="Ritland C.E."/>
            <person name="Ritland K."/>
            <person name="Bohlmann J."/>
        </authorList>
    </citation>
    <scope>NUCLEOTIDE SEQUENCE</scope>
    <source>
        <tissue evidence="11">Green portion of the leader tissue</tissue>
    </source>
</reference>
<organism evidence="11">
    <name type="scientific">Picea sitchensis</name>
    <name type="common">Sitka spruce</name>
    <name type="synonym">Pinus sitchensis</name>
    <dbReference type="NCBI Taxonomy" id="3332"/>
    <lineage>
        <taxon>Eukaryota</taxon>
        <taxon>Viridiplantae</taxon>
        <taxon>Streptophyta</taxon>
        <taxon>Embryophyta</taxon>
        <taxon>Tracheophyta</taxon>
        <taxon>Spermatophyta</taxon>
        <taxon>Pinopsida</taxon>
        <taxon>Pinidae</taxon>
        <taxon>Conifers I</taxon>
        <taxon>Pinales</taxon>
        <taxon>Pinaceae</taxon>
        <taxon>Picea</taxon>
    </lineage>
</organism>
<evidence type="ECO:0000256" key="8">
    <source>
        <dbReference type="RuleBase" id="RU280816"/>
    </source>
</evidence>
<name>B8LMC0_PICSI</name>
<feature type="region of interest" description="Disordered" evidence="9">
    <location>
        <begin position="452"/>
        <end position="483"/>
    </location>
</feature>
<feature type="transmembrane region" description="Helical" evidence="10">
    <location>
        <begin position="360"/>
        <end position="383"/>
    </location>
</feature>
<comment type="similarity">
    <text evidence="2 8">Belongs to the MLO family.</text>
</comment>
<evidence type="ECO:0000256" key="9">
    <source>
        <dbReference type="SAM" id="MobiDB-lite"/>
    </source>
</evidence>
<dbReference type="EMBL" id="EF676932">
    <property type="protein sequence ID" value="ABR16800.1"/>
    <property type="molecule type" value="mRNA"/>
</dbReference>
<evidence type="ECO:0000256" key="10">
    <source>
        <dbReference type="SAM" id="Phobius"/>
    </source>
</evidence>
<dbReference type="PANTHER" id="PTHR31942">
    <property type="entry name" value="MLO-LIKE PROTEIN 1"/>
    <property type="match status" value="1"/>
</dbReference>
<evidence type="ECO:0000256" key="4">
    <source>
        <dbReference type="ARBA" id="ARBA00022821"/>
    </source>
</evidence>
<evidence type="ECO:0000313" key="11">
    <source>
        <dbReference type="EMBL" id="ABR16800.1"/>
    </source>
</evidence>
<sequence length="483" mass="54813">MAEETEGSLKYTPTWTVAVVCTIFVGISLCLERGIHRLGKTLRRRNQNPLYEALEKLKEELMLLGFISLLLTAFQGAINRLCLPESFTNHMLPCKRPESAEGPSSEAVNHSRELIAFVGSNTRRLLSSGGSEGSHCSEGKKPFLSLEAVHQLHIFIFVLAIVHVLFSVLTMLLGSAKIRTWKPWEEDIQAKRYGTEDAINRITQVAHHDFVKTHAMGTWGKSDLLSWMVSFLRQFYGSVKKSDYSTLRLGFIEKHCKTNPTFNFHNYMMRTLEADFKKVVGISSYLWGFVVIFLLLNIEGWHTYFWIAFIPLILLLAVGAKLEHIITQLAQEVVEKHTAVEGDLVVRLSDEHFWFGKPKLVLYLIHFILFQNAFEIGFFFWILTTYGFDSCIMGKIAYIIPRLAVGVIIQVLCSYSTLPLYVLVTQMGTSFKREILNEHIHEGLSVWHQKAKAKAKGRSTSKPNDDDNKGSIQLPKINGASQV</sequence>
<keyword evidence="4 8" id="KW-0611">Plant defense</keyword>
<feature type="transmembrane region" description="Helical" evidence="10">
    <location>
        <begin position="304"/>
        <end position="322"/>
    </location>
</feature>
<dbReference type="GO" id="GO:0016020">
    <property type="term" value="C:membrane"/>
    <property type="evidence" value="ECO:0007669"/>
    <property type="project" value="UniProtKB-SubCell"/>
</dbReference>
<comment type="function">
    <text evidence="8">May be involved in modulation of pathogen defense and leaf cell death.</text>
</comment>
<feature type="transmembrane region" description="Helical" evidence="10">
    <location>
        <begin position="61"/>
        <end position="78"/>
    </location>
</feature>
<protein>
    <recommendedName>
        <fullName evidence="8">MLO-like protein</fullName>
    </recommendedName>
</protein>
<evidence type="ECO:0000256" key="7">
    <source>
        <dbReference type="ARBA" id="ARBA00023265"/>
    </source>
</evidence>